<evidence type="ECO:0000313" key="3">
    <source>
        <dbReference type="Proteomes" id="UP000319894"/>
    </source>
</evidence>
<comment type="caution">
    <text evidence="2">The sequence shown here is derived from an EMBL/GenBank/DDBJ whole genome shotgun (WGS) entry which is preliminary data.</text>
</comment>
<keyword evidence="3" id="KW-1185">Reference proteome</keyword>
<sequence length="154" mass="16388">MSPFPLLLTIRAFAARLVATTQDLLLPVAGPLTVPIGRWIPPSGSGFTPSTVYGPIGRPDSAIVSSAHEFQHVLSAFVLAAVDFGSMLDFPAWTETVFSMAGLVLLVLGLMAWLGSHSGYRRTWGRRMAFSGGGLFVVGTAFGTFVDLLQYVLG</sequence>
<evidence type="ECO:0000256" key="1">
    <source>
        <dbReference type="SAM" id="Phobius"/>
    </source>
</evidence>
<evidence type="ECO:0000313" key="2">
    <source>
        <dbReference type="EMBL" id="TSD13529.1"/>
    </source>
</evidence>
<protein>
    <submittedName>
        <fullName evidence="2">Uncharacterized protein</fullName>
    </submittedName>
</protein>
<keyword evidence="1" id="KW-1133">Transmembrane helix</keyword>
<name>A0A554N8B6_9EURY</name>
<dbReference type="OrthoDB" id="346293at2157"/>
<reference evidence="2 3" key="1">
    <citation type="submission" date="2018-06" db="EMBL/GenBank/DDBJ databases">
        <title>Natronomonas sp. F16-60 a new haloarchaeon isolated from a solar saltern of Isla Cristina, Huelva, Spain.</title>
        <authorList>
            <person name="Duran-Viseras A."/>
            <person name="Sanchez-Porro C."/>
            <person name="Ventosa A."/>
        </authorList>
    </citation>
    <scope>NUCLEOTIDE SEQUENCE [LARGE SCALE GENOMIC DNA]</scope>
    <source>
        <strain evidence="2 3">F16-60</strain>
    </source>
</reference>
<feature type="transmembrane region" description="Helical" evidence="1">
    <location>
        <begin position="128"/>
        <end position="153"/>
    </location>
</feature>
<dbReference type="Proteomes" id="UP000319894">
    <property type="component" value="Unassembled WGS sequence"/>
</dbReference>
<dbReference type="RefSeq" id="WP_144262393.1">
    <property type="nucleotide sequence ID" value="NZ_QMDX01000007.1"/>
</dbReference>
<gene>
    <name evidence="2" type="ORF">DP107_11955</name>
</gene>
<dbReference type="AlphaFoldDB" id="A0A554N8B6"/>
<feature type="transmembrane region" description="Helical" evidence="1">
    <location>
        <begin position="97"/>
        <end position="116"/>
    </location>
</feature>
<accession>A0A554N8B6</accession>
<organism evidence="2 3">
    <name type="scientific">Haloglomus irregulare</name>
    <dbReference type="NCBI Taxonomy" id="2234134"/>
    <lineage>
        <taxon>Archaea</taxon>
        <taxon>Methanobacteriati</taxon>
        <taxon>Methanobacteriota</taxon>
        <taxon>Stenosarchaea group</taxon>
        <taxon>Halobacteria</taxon>
        <taxon>Halobacteriales</taxon>
        <taxon>Natronomonadaceae</taxon>
        <taxon>Haloglomus</taxon>
    </lineage>
</organism>
<keyword evidence="1" id="KW-0472">Membrane</keyword>
<dbReference type="EMBL" id="QMDX01000007">
    <property type="protein sequence ID" value="TSD13529.1"/>
    <property type="molecule type" value="Genomic_DNA"/>
</dbReference>
<keyword evidence="1" id="KW-0812">Transmembrane</keyword>
<proteinExistence type="predicted"/>
<dbReference type="InParanoid" id="A0A554N8B6"/>